<keyword evidence="2" id="KW-0067">ATP-binding</keyword>
<dbReference type="GO" id="GO:0016887">
    <property type="term" value="F:ATP hydrolysis activity"/>
    <property type="evidence" value="ECO:0007669"/>
    <property type="project" value="InterPro"/>
</dbReference>
<accession>Q4N824</accession>
<dbReference type="InterPro" id="IPR050173">
    <property type="entry name" value="ABC_transporter_C-like"/>
</dbReference>
<dbReference type="GeneID" id="3503359"/>
<protein>
    <submittedName>
        <fullName evidence="4">ABC transporter, putative</fullName>
    </submittedName>
</protein>
<dbReference type="InterPro" id="IPR003439">
    <property type="entry name" value="ABC_transporter-like_ATP-bd"/>
</dbReference>
<dbReference type="InterPro" id="IPR003593">
    <property type="entry name" value="AAA+_ATPase"/>
</dbReference>
<dbReference type="STRING" id="5875.Q4N824"/>
<dbReference type="KEGG" id="tpv:TP01_0646"/>
<comment type="caution">
    <text evidence="4">The sequence shown here is derived from an EMBL/GenBank/DDBJ whole genome shotgun (WGS) entry which is preliminary data.</text>
</comment>
<dbReference type="GO" id="GO:0042626">
    <property type="term" value="F:ATPase-coupled transmembrane transporter activity"/>
    <property type="evidence" value="ECO:0007669"/>
    <property type="project" value="TreeGrafter"/>
</dbReference>
<dbReference type="PANTHER" id="PTHR24223">
    <property type="entry name" value="ATP-BINDING CASSETTE SUB-FAMILY C"/>
    <property type="match status" value="1"/>
</dbReference>
<dbReference type="EMBL" id="AAGK01000001">
    <property type="protein sequence ID" value="EAN33884.1"/>
    <property type="molecule type" value="Genomic_DNA"/>
</dbReference>
<evidence type="ECO:0000313" key="4">
    <source>
        <dbReference type="EMBL" id="EAN33884.1"/>
    </source>
</evidence>
<dbReference type="PROSITE" id="PS50893">
    <property type="entry name" value="ABC_TRANSPORTER_2"/>
    <property type="match status" value="1"/>
</dbReference>
<dbReference type="SUPFAM" id="SSF52540">
    <property type="entry name" value="P-loop containing nucleoside triphosphate hydrolases"/>
    <property type="match status" value="1"/>
</dbReference>
<dbReference type="eggNOG" id="KOG0054">
    <property type="taxonomic scope" value="Eukaryota"/>
</dbReference>
<name>Q4N824_THEPA</name>
<evidence type="ECO:0000259" key="3">
    <source>
        <dbReference type="PROSITE" id="PS50893"/>
    </source>
</evidence>
<evidence type="ECO:0000313" key="5">
    <source>
        <dbReference type="Proteomes" id="UP000001949"/>
    </source>
</evidence>
<dbReference type="InterPro" id="IPR027417">
    <property type="entry name" value="P-loop_NTPase"/>
</dbReference>
<dbReference type="Proteomes" id="UP000001949">
    <property type="component" value="Unassembled WGS sequence"/>
</dbReference>
<dbReference type="Pfam" id="PF00005">
    <property type="entry name" value="ABC_tran"/>
    <property type="match status" value="1"/>
</dbReference>
<dbReference type="GO" id="GO:0016020">
    <property type="term" value="C:membrane"/>
    <property type="evidence" value="ECO:0007669"/>
    <property type="project" value="TreeGrafter"/>
</dbReference>
<reference evidence="4 5" key="1">
    <citation type="journal article" date="2005" name="Science">
        <title>Genome sequence of Theileria parva, a bovine pathogen that transforms lymphocytes.</title>
        <authorList>
            <person name="Gardner M.J."/>
            <person name="Bishop R."/>
            <person name="Shah T."/>
            <person name="de Villiers E.P."/>
            <person name="Carlton J.M."/>
            <person name="Hall N."/>
            <person name="Ren Q."/>
            <person name="Paulsen I.T."/>
            <person name="Pain A."/>
            <person name="Berriman M."/>
            <person name="Wilson R.J.M."/>
            <person name="Sato S."/>
            <person name="Ralph S.A."/>
            <person name="Mann D.J."/>
            <person name="Xiong Z."/>
            <person name="Shallom S.J."/>
            <person name="Weidman J."/>
            <person name="Jiang L."/>
            <person name="Lynn J."/>
            <person name="Weaver B."/>
            <person name="Shoaibi A."/>
            <person name="Domingo A.R."/>
            <person name="Wasawo D."/>
            <person name="Crabtree J."/>
            <person name="Wortman J.R."/>
            <person name="Haas B."/>
            <person name="Angiuoli S.V."/>
            <person name="Creasy T.H."/>
            <person name="Lu C."/>
            <person name="Suh B."/>
            <person name="Silva J.C."/>
            <person name="Utterback T.R."/>
            <person name="Feldblyum T.V."/>
            <person name="Pertea M."/>
            <person name="Allen J."/>
            <person name="Nierman W.C."/>
            <person name="Taracha E.L.N."/>
            <person name="Salzberg S.L."/>
            <person name="White O.R."/>
            <person name="Fitzhugh H.A."/>
            <person name="Morzaria S."/>
            <person name="Venter J.C."/>
            <person name="Fraser C.M."/>
            <person name="Nene V."/>
        </authorList>
    </citation>
    <scope>NUCLEOTIDE SEQUENCE [LARGE SCALE GENOMIC DNA]</scope>
    <source>
        <strain evidence="4 5">Muguga</strain>
    </source>
</reference>
<proteinExistence type="predicted"/>
<keyword evidence="1" id="KW-0547">Nucleotide-binding</keyword>
<evidence type="ECO:0000256" key="1">
    <source>
        <dbReference type="ARBA" id="ARBA00022741"/>
    </source>
</evidence>
<sequence length="274" mass="31034">MNKEGLILNNINATPGRSDIIGIIGRTGAGKTTLLSVLQNTVRNRTGQVLLDGRDLQDIPKSVLRHIVGVLPQLPFVFKGWTIRRFLDPRRLFTDEQINEALNNCGLLDFVNNLHGGRKLDTIITPKPLSLKTRSGDQSNMESADVDKPLTEDSLKSDDIMLSISQLRTLWFAKLMLYRHIYRMLIIDEPPSDNISEDGSEVQDMGVPIYELLDKYFKHCTCFVTAHYSTVLKSCTSVWVMHHGRLIKTFRASEVFKNESISNVIEEIVTKYSN</sequence>
<dbReference type="SMART" id="SM00382">
    <property type="entry name" value="AAA"/>
    <property type="match status" value="1"/>
</dbReference>
<organism evidence="4 5">
    <name type="scientific">Theileria parva</name>
    <name type="common">East coast fever infection agent</name>
    <dbReference type="NCBI Taxonomy" id="5875"/>
    <lineage>
        <taxon>Eukaryota</taxon>
        <taxon>Sar</taxon>
        <taxon>Alveolata</taxon>
        <taxon>Apicomplexa</taxon>
        <taxon>Aconoidasida</taxon>
        <taxon>Piroplasmida</taxon>
        <taxon>Theileriidae</taxon>
        <taxon>Theileria</taxon>
    </lineage>
</organism>
<dbReference type="GO" id="GO:0005524">
    <property type="term" value="F:ATP binding"/>
    <property type="evidence" value="ECO:0007669"/>
    <property type="project" value="UniProtKB-KW"/>
</dbReference>
<dbReference type="AlphaFoldDB" id="Q4N824"/>
<keyword evidence="5" id="KW-1185">Reference proteome</keyword>
<feature type="domain" description="ABC transporter" evidence="3">
    <location>
        <begin position="1"/>
        <end position="268"/>
    </location>
</feature>
<gene>
    <name evidence="4" type="ordered locus">TP01_0646</name>
</gene>
<dbReference type="InParanoid" id="Q4N824"/>
<dbReference type="Gene3D" id="3.40.50.300">
    <property type="entry name" value="P-loop containing nucleotide triphosphate hydrolases"/>
    <property type="match status" value="1"/>
</dbReference>
<dbReference type="VEuPathDB" id="PiroplasmaDB:TpMuguga_01g00646"/>
<evidence type="ECO:0000256" key="2">
    <source>
        <dbReference type="ARBA" id="ARBA00022840"/>
    </source>
</evidence>